<dbReference type="InterPro" id="IPR000801">
    <property type="entry name" value="Esterase-like"/>
</dbReference>
<accession>A0A6B9ZAJ3</accession>
<dbReference type="PANTHER" id="PTHR40841:SF2">
    <property type="entry name" value="SIDEROPHORE-DEGRADING ESTERASE (EUROFUNG)"/>
    <property type="match status" value="1"/>
</dbReference>
<dbReference type="Proteomes" id="UP000476411">
    <property type="component" value="Chromosome"/>
</dbReference>
<dbReference type="PANTHER" id="PTHR40841">
    <property type="entry name" value="SIDEROPHORE TRIACETYLFUSARININE C ESTERASE"/>
    <property type="match status" value="1"/>
</dbReference>
<keyword evidence="5" id="KW-1185">Reference proteome</keyword>
<evidence type="ECO:0000256" key="1">
    <source>
        <dbReference type="ARBA" id="ARBA00005622"/>
    </source>
</evidence>
<proteinExistence type="inferred from homology"/>
<dbReference type="KEGG" id="chih:GWR21_05755"/>
<dbReference type="SUPFAM" id="SSF53474">
    <property type="entry name" value="alpha/beta-Hydrolases"/>
    <property type="match status" value="1"/>
</dbReference>
<dbReference type="Pfam" id="PF00756">
    <property type="entry name" value="Esterase"/>
    <property type="match status" value="1"/>
</dbReference>
<dbReference type="InterPro" id="IPR052558">
    <property type="entry name" value="Siderophore_Hydrolase_D"/>
</dbReference>
<dbReference type="InterPro" id="IPR029058">
    <property type="entry name" value="AB_hydrolase_fold"/>
</dbReference>
<dbReference type="RefSeq" id="WP_162330818.1">
    <property type="nucleotide sequence ID" value="NZ_CP048113.1"/>
</dbReference>
<sequence length="404" mass="46380">MKKLILLLLLLPVAIFAQSPNSLVSFGQADSVYSDVLKEQRQLWIYCPPVDTNYFKMPAYPVLYVLDGDAHFAYLQTIIQQLSLNGVTAMPQMIIVGIATSNQNRMRDLTPSADPKMPGTGGGERFTAFLEKELFSYIDRKYPTAPYRIYTGHSAGGLMVVHTLLHHPAMFNAYIASDPSLFFSNSEILKNIDDVLGKQDFTGKRFYLAIAHTMNQALDTFQVKKDNAMGSIHTAAIFQLRDKLLRHPENHLNWSYRYYENDYHNTLPVVAQYDGLRSIFRRYFFPTYLYTDSAPNTDSLRQLIVSHYSTLSKEMGYTVLPYEWEFNRLGYEHLARKNFAKAAMFFQLNITYFPDSFNTYDSMGDYYKETGDTTKAVSYWKQSLAIKFTKGIQEKVEQMVAAGR</sequence>
<dbReference type="GO" id="GO:0016788">
    <property type="term" value="F:hydrolase activity, acting on ester bonds"/>
    <property type="evidence" value="ECO:0007669"/>
    <property type="project" value="TreeGrafter"/>
</dbReference>
<keyword evidence="3" id="KW-0732">Signal</keyword>
<feature type="chain" id="PRO_5025590305" evidence="3">
    <location>
        <begin position="18"/>
        <end position="404"/>
    </location>
</feature>
<evidence type="ECO:0000256" key="2">
    <source>
        <dbReference type="ARBA" id="ARBA00022801"/>
    </source>
</evidence>
<evidence type="ECO:0000313" key="4">
    <source>
        <dbReference type="EMBL" id="QHS59116.1"/>
    </source>
</evidence>
<protein>
    <submittedName>
        <fullName evidence="4">Alpha/beta hydrolase</fullName>
    </submittedName>
</protein>
<evidence type="ECO:0000256" key="3">
    <source>
        <dbReference type="SAM" id="SignalP"/>
    </source>
</evidence>
<dbReference type="EMBL" id="CP048113">
    <property type="protein sequence ID" value="QHS59116.1"/>
    <property type="molecule type" value="Genomic_DNA"/>
</dbReference>
<dbReference type="SUPFAM" id="SSF48452">
    <property type="entry name" value="TPR-like"/>
    <property type="match status" value="1"/>
</dbReference>
<comment type="similarity">
    <text evidence="1">Belongs to the esterase D family.</text>
</comment>
<dbReference type="InterPro" id="IPR011990">
    <property type="entry name" value="TPR-like_helical_dom_sf"/>
</dbReference>
<reference evidence="4 5" key="1">
    <citation type="submission" date="2020-01" db="EMBL/GenBank/DDBJ databases">
        <title>Complete genome sequence of Chitinophaga sp. H33E-04 isolated from quinoa roots.</title>
        <authorList>
            <person name="Weon H.-Y."/>
            <person name="Lee S.A."/>
        </authorList>
    </citation>
    <scope>NUCLEOTIDE SEQUENCE [LARGE SCALE GENOMIC DNA]</scope>
    <source>
        <strain evidence="4 5">H33E-04</strain>
    </source>
</reference>
<evidence type="ECO:0000313" key="5">
    <source>
        <dbReference type="Proteomes" id="UP000476411"/>
    </source>
</evidence>
<gene>
    <name evidence="4" type="ORF">GWR21_05755</name>
</gene>
<keyword evidence="2 4" id="KW-0378">Hydrolase</keyword>
<feature type="signal peptide" evidence="3">
    <location>
        <begin position="1"/>
        <end position="17"/>
    </location>
</feature>
<name>A0A6B9ZAJ3_9BACT</name>
<dbReference type="AlphaFoldDB" id="A0A6B9ZAJ3"/>
<dbReference type="Gene3D" id="3.40.50.1820">
    <property type="entry name" value="alpha/beta hydrolase"/>
    <property type="match status" value="1"/>
</dbReference>
<organism evidence="4 5">
    <name type="scientific">Chitinophaga agri</name>
    <dbReference type="NCBI Taxonomy" id="2703787"/>
    <lineage>
        <taxon>Bacteria</taxon>
        <taxon>Pseudomonadati</taxon>
        <taxon>Bacteroidota</taxon>
        <taxon>Chitinophagia</taxon>
        <taxon>Chitinophagales</taxon>
        <taxon>Chitinophagaceae</taxon>
        <taxon>Chitinophaga</taxon>
    </lineage>
</organism>